<organism evidence="1">
    <name type="scientific">Ignavibacterium album</name>
    <dbReference type="NCBI Taxonomy" id="591197"/>
    <lineage>
        <taxon>Bacteria</taxon>
        <taxon>Pseudomonadati</taxon>
        <taxon>Ignavibacteriota</taxon>
        <taxon>Ignavibacteria</taxon>
        <taxon>Ignavibacteriales</taxon>
        <taxon>Ignavibacteriaceae</taxon>
        <taxon>Ignavibacterium</taxon>
    </lineage>
</organism>
<evidence type="ECO:0008006" key="2">
    <source>
        <dbReference type="Google" id="ProtNLM"/>
    </source>
</evidence>
<dbReference type="AlphaFoldDB" id="A0A832DIM5"/>
<reference evidence="1" key="1">
    <citation type="journal article" date="2020" name="mSystems">
        <title>Genome- and Community-Level Interaction Insights into Carbon Utilization and Element Cycling Functions of Hydrothermarchaeota in Hydrothermal Sediment.</title>
        <authorList>
            <person name="Zhou Z."/>
            <person name="Liu Y."/>
            <person name="Xu W."/>
            <person name="Pan J."/>
            <person name="Luo Z.H."/>
            <person name="Li M."/>
        </authorList>
    </citation>
    <scope>NUCLEOTIDE SEQUENCE [LARGE SCALE GENOMIC DNA]</scope>
    <source>
        <strain evidence="1">SpSt-500</strain>
    </source>
</reference>
<accession>A0A832DIM5</accession>
<comment type="caution">
    <text evidence="1">The sequence shown here is derived from an EMBL/GenBank/DDBJ whole genome shotgun (WGS) entry which is preliminary data.</text>
</comment>
<gene>
    <name evidence="1" type="ORF">ENS56_01460</name>
</gene>
<dbReference type="EMBL" id="DSVI01000004">
    <property type="protein sequence ID" value="HGT46685.1"/>
    <property type="molecule type" value="Genomic_DNA"/>
</dbReference>
<dbReference type="PROSITE" id="PS51257">
    <property type="entry name" value="PROKAR_LIPOPROTEIN"/>
    <property type="match status" value="1"/>
</dbReference>
<protein>
    <recommendedName>
        <fullName evidence="2">Lipoprotein</fullName>
    </recommendedName>
</protein>
<sequence length="168" mass="19603">MNIKILFLVSIFTIFTAYSCASREERIELIKQEVDLILKKTDNAEMFNGLFVEGENRSNFRAYFDDKDLIFINEDLAKGYWSGVTNLYYFKDDELIYFSQKEVGFESADSKNKRTIEIEIYFDSGNVLDSTKKLKGQFVDIPQEEIQQILNHAKKIQEVAKNLNPKLN</sequence>
<name>A0A832DIM5_9BACT</name>
<evidence type="ECO:0000313" key="1">
    <source>
        <dbReference type="EMBL" id="HGT46685.1"/>
    </source>
</evidence>
<proteinExistence type="predicted"/>